<protein>
    <submittedName>
        <fullName evidence="1">Uncharacterized protein</fullName>
    </submittedName>
</protein>
<geneLocation type="plasmid" evidence="1">
    <name>pMEG01</name>
</geneLocation>
<dbReference type="RefSeq" id="WP_071080515.1">
    <property type="nucleotide sequence ID" value="NZ_LFKP01000016.1"/>
</dbReference>
<reference evidence="1 2" key="1">
    <citation type="submission" date="2015-06" db="EMBL/GenBank/DDBJ databases">
        <title>Draft genome sequencing of a biphenyl-degrading bacterium, Janthinobacterium lividum MEG1.</title>
        <authorList>
            <person name="Shimodaira J."/>
            <person name="Hatta T."/>
        </authorList>
    </citation>
    <scope>NUCLEOTIDE SEQUENCE [LARGE SCALE GENOMIC DNA]</scope>
    <source>
        <strain evidence="1 2">MEG1</strain>
        <plasmid evidence="1">pMEG01</plasmid>
    </source>
</reference>
<evidence type="ECO:0000313" key="1">
    <source>
        <dbReference type="EMBL" id="OHV93803.1"/>
    </source>
</evidence>
<proteinExistence type="predicted"/>
<dbReference type="AlphaFoldDB" id="A0A1S1U3T7"/>
<dbReference type="Proteomes" id="UP000179840">
    <property type="component" value="Unassembled WGS sequence"/>
</dbReference>
<evidence type="ECO:0000313" key="2">
    <source>
        <dbReference type="Proteomes" id="UP000179840"/>
    </source>
</evidence>
<comment type="caution">
    <text evidence="1">The sequence shown here is derived from an EMBL/GenBank/DDBJ whole genome shotgun (WGS) entry which is preliminary data.</text>
</comment>
<keyword evidence="1" id="KW-0614">Plasmid</keyword>
<dbReference type="EMBL" id="LFKP01000016">
    <property type="protein sequence ID" value="OHV93803.1"/>
    <property type="molecule type" value="Genomic_DNA"/>
</dbReference>
<gene>
    <name evidence="1" type="ORF">AKG95_29170</name>
</gene>
<organism evidence="1 2">
    <name type="scientific">Janthinobacterium lividum</name>
    <dbReference type="NCBI Taxonomy" id="29581"/>
    <lineage>
        <taxon>Bacteria</taxon>
        <taxon>Pseudomonadati</taxon>
        <taxon>Pseudomonadota</taxon>
        <taxon>Betaproteobacteria</taxon>
        <taxon>Burkholderiales</taxon>
        <taxon>Oxalobacteraceae</taxon>
        <taxon>Janthinobacterium</taxon>
    </lineage>
</organism>
<accession>A0A1S1U3T7</accession>
<sequence>MASGSIYSASDKALFDAINQSSVTASDLRELFLRHGMVIATGTPRRQLAMHFARLSHDYDDFETLARIFESPKRRERMAPTRITGEANLQDIEAAAHAVVATLIDQNDAATVTVNPDGTVQINVRYKQLHFNKSEFRQVENKEAVITIEQEGGTLVLRGPQNEKVDEVSDGLVDYLTNVLKVDVETERIDLKSVPSSKDRIQFFRALIDGIPGYQRSDVTDLYLFNPDKRRTGTAIANEEDSSEIAGDEEIDLGIHIKSASMKGGNVLESPQLRGFFSQGFYVSKIVWQCREKGAFDSDIVEFEAQFGEPGFCTNFSYLVRGYYEYQENGEHSKSRKQFGTEGDREVGKLIESAARAAVRQLLENARGKNDTA</sequence>
<name>A0A1S1U3T7_9BURK</name>